<accession>A0A0J7KHA1</accession>
<protein>
    <submittedName>
        <fullName evidence="1">Uncharacterized protein</fullName>
    </submittedName>
</protein>
<dbReference type="Proteomes" id="UP000036403">
    <property type="component" value="Unassembled WGS sequence"/>
</dbReference>
<organism evidence="1 2">
    <name type="scientific">Lasius niger</name>
    <name type="common">Black garden ant</name>
    <dbReference type="NCBI Taxonomy" id="67767"/>
    <lineage>
        <taxon>Eukaryota</taxon>
        <taxon>Metazoa</taxon>
        <taxon>Ecdysozoa</taxon>
        <taxon>Arthropoda</taxon>
        <taxon>Hexapoda</taxon>
        <taxon>Insecta</taxon>
        <taxon>Pterygota</taxon>
        <taxon>Neoptera</taxon>
        <taxon>Endopterygota</taxon>
        <taxon>Hymenoptera</taxon>
        <taxon>Apocrita</taxon>
        <taxon>Aculeata</taxon>
        <taxon>Formicoidea</taxon>
        <taxon>Formicidae</taxon>
        <taxon>Formicinae</taxon>
        <taxon>Lasius</taxon>
        <taxon>Lasius</taxon>
    </lineage>
</organism>
<dbReference type="PaxDb" id="67767-A0A0J7KHA1"/>
<evidence type="ECO:0000313" key="1">
    <source>
        <dbReference type="EMBL" id="KMQ89604.1"/>
    </source>
</evidence>
<name>A0A0J7KHA1_LASNI</name>
<proteinExistence type="predicted"/>
<comment type="caution">
    <text evidence="1">The sequence shown here is derived from an EMBL/GenBank/DDBJ whole genome shotgun (WGS) entry which is preliminary data.</text>
</comment>
<reference evidence="1 2" key="1">
    <citation type="submission" date="2015-04" db="EMBL/GenBank/DDBJ databases">
        <title>Lasius niger genome sequencing.</title>
        <authorList>
            <person name="Konorov E.A."/>
            <person name="Nikitin M.A."/>
            <person name="Kirill M.V."/>
            <person name="Chang P."/>
        </authorList>
    </citation>
    <scope>NUCLEOTIDE SEQUENCE [LARGE SCALE GENOMIC DNA]</scope>
    <source>
        <tissue evidence="1">Whole</tissue>
    </source>
</reference>
<evidence type="ECO:0000313" key="2">
    <source>
        <dbReference type="Proteomes" id="UP000036403"/>
    </source>
</evidence>
<keyword evidence="2" id="KW-1185">Reference proteome</keyword>
<dbReference type="AlphaFoldDB" id="A0A0J7KHA1"/>
<gene>
    <name evidence="1" type="ORF">RF55_10749</name>
</gene>
<sequence length="108" mass="12184">MCTQCVNPRADPNQYDWVCVNTKPREVATRNTDVIVCVLYVGTNISGDCVDQVMYILLFLLIYLDLTKPVGNRCIGVIPEKLYATVFRRAGSLSDCDMSKILLFILFV</sequence>
<dbReference type="EMBL" id="LBMM01007585">
    <property type="protein sequence ID" value="KMQ89604.1"/>
    <property type="molecule type" value="Genomic_DNA"/>
</dbReference>